<dbReference type="AlphaFoldDB" id="A0A7W2DT84"/>
<feature type="domain" description="Recombinase" evidence="2">
    <location>
        <begin position="168"/>
        <end position="294"/>
    </location>
</feature>
<accession>A0A7W2DT84</accession>
<evidence type="ECO:0000256" key="1">
    <source>
        <dbReference type="SAM" id="Coils"/>
    </source>
</evidence>
<organism evidence="3 4">
    <name type="scientific">Streptomyces griseoaurantiacus</name>
    <dbReference type="NCBI Taxonomy" id="68213"/>
    <lineage>
        <taxon>Bacteria</taxon>
        <taxon>Bacillati</taxon>
        <taxon>Actinomycetota</taxon>
        <taxon>Actinomycetes</taxon>
        <taxon>Kitasatosporales</taxon>
        <taxon>Streptomycetaceae</taxon>
        <taxon>Streptomyces</taxon>
        <taxon>Streptomyces aurantiacus group</taxon>
    </lineage>
</organism>
<dbReference type="Pfam" id="PF00239">
    <property type="entry name" value="Resolvase"/>
    <property type="match status" value="1"/>
</dbReference>
<dbReference type="InterPro" id="IPR036162">
    <property type="entry name" value="Resolvase-like_N_sf"/>
</dbReference>
<sequence length="515" mass="58163">MCWIYARISEDPREQRRGVERQLRDLRTYAQQQGWEVRGEFHDNDLSAFKEEDRPGYNDLMHAMTMEMPQVRGEGRRGVILALHSSRVWRRAVQRAQAIDDLQQAKACVAFETGGFFDMTKATDRSMLRQLGEADTQESEVKAERVAREALARAEEGRTNGAVLYGWRRVYDLDDRGRRVGFHDVEHEEQAPIVREVVNRLARMETLRSITEDLNRREVPPPGAHLVMRKKRRAQGNEDGSRWNKTSVKKLALRPANAGIRMHHGTPYPAAWPALVDKDVWQRVKDMLENPKLGIPRNPEEDKAARSLDGHRKHMLSWGIGECGPCGSVLKVTKKGKARSSLYVCDGKGCTGRSEEYVDAWVGAVVVARLTRPDAVEVFGGDDSAAQDALGQAERLRKRLEEAAEEYADGILTRPQLSRITVRLKERIAAFEEEAKRLRPRLPLDTMGELLGVPLEVAEAAWEALTVVQKRKVLEVLNIKVRILPTGRRGPGFDPDFVQVLAQDGTPFAEYAPAA</sequence>
<dbReference type="InterPro" id="IPR011109">
    <property type="entry name" value="DNA_bind_recombinase_dom"/>
</dbReference>
<evidence type="ECO:0000313" key="3">
    <source>
        <dbReference type="EMBL" id="MBA5222242.1"/>
    </source>
</evidence>
<dbReference type="InterPro" id="IPR006119">
    <property type="entry name" value="Resolv_N"/>
</dbReference>
<dbReference type="PANTHER" id="PTHR30461">
    <property type="entry name" value="DNA-INVERTASE FROM LAMBDOID PROPHAGE"/>
    <property type="match status" value="1"/>
</dbReference>
<evidence type="ECO:0000259" key="2">
    <source>
        <dbReference type="PROSITE" id="PS51737"/>
    </source>
</evidence>
<comment type="caution">
    <text evidence="3">The sequence shown here is derived from an EMBL/GenBank/DDBJ whole genome shotgun (WGS) entry which is preliminary data.</text>
</comment>
<dbReference type="Gene3D" id="3.90.1750.20">
    <property type="entry name" value="Putative Large Serine Recombinase, Chain B, Domain 2"/>
    <property type="match status" value="1"/>
</dbReference>
<dbReference type="GO" id="GO:0003677">
    <property type="term" value="F:DNA binding"/>
    <property type="evidence" value="ECO:0007669"/>
    <property type="project" value="InterPro"/>
</dbReference>
<dbReference type="InterPro" id="IPR038109">
    <property type="entry name" value="DNA_bind_recomb_sf"/>
</dbReference>
<dbReference type="InterPro" id="IPR050639">
    <property type="entry name" value="SSR_resolvase"/>
</dbReference>
<dbReference type="EMBL" id="JACERG010000010">
    <property type="protein sequence ID" value="MBA5222242.1"/>
    <property type="molecule type" value="Genomic_DNA"/>
</dbReference>
<evidence type="ECO:0000313" key="4">
    <source>
        <dbReference type="Proteomes" id="UP000587608"/>
    </source>
</evidence>
<dbReference type="SMART" id="SM00857">
    <property type="entry name" value="Resolvase"/>
    <property type="match status" value="1"/>
</dbReference>
<dbReference type="Pfam" id="PF07508">
    <property type="entry name" value="Recombinase"/>
    <property type="match status" value="1"/>
</dbReference>
<dbReference type="CDD" id="cd00338">
    <property type="entry name" value="Ser_Recombinase"/>
    <property type="match status" value="1"/>
</dbReference>
<dbReference type="PROSITE" id="PS51737">
    <property type="entry name" value="RECOMBINASE_DNA_BIND"/>
    <property type="match status" value="1"/>
</dbReference>
<dbReference type="SUPFAM" id="SSF53041">
    <property type="entry name" value="Resolvase-like"/>
    <property type="match status" value="1"/>
</dbReference>
<dbReference type="PANTHER" id="PTHR30461:SF23">
    <property type="entry name" value="DNA RECOMBINASE-RELATED"/>
    <property type="match status" value="1"/>
</dbReference>
<dbReference type="GO" id="GO:0000150">
    <property type="term" value="F:DNA strand exchange activity"/>
    <property type="evidence" value="ECO:0007669"/>
    <property type="project" value="InterPro"/>
</dbReference>
<gene>
    <name evidence="3" type="ORF">H1X69_12525</name>
</gene>
<reference evidence="3 4" key="1">
    <citation type="submission" date="2020-07" db="EMBL/GenBank/DDBJ databases">
        <title>Differential regulation of undecylprodigiosin biosynthesis in the yeast-scavenging Streptomyces strain MBK6.</title>
        <authorList>
            <person name="Baral B."/>
            <person name="Siitonen V."/>
            <person name="Laughlin M."/>
            <person name="Yamada K."/>
            <person name="Ilomaeki M."/>
            <person name="Metsae-Ketelae M."/>
            <person name="Niemi J."/>
        </authorList>
    </citation>
    <scope>NUCLEOTIDE SEQUENCE [LARGE SCALE GENOMIC DNA]</scope>
    <source>
        <strain evidence="3 4">MBK6</strain>
    </source>
</reference>
<proteinExistence type="predicted"/>
<dbReference type="Proteomes" id="UP000587608">
    <property type="component" value="Unassembled WGS sequence"/>
</dbReference>
<feature type="coiled-coil region" evidence="1">
    <location>
        <begin position="386"/>
        <end position="413"/>
    </location>
</feature>
<keyword evidence="1" id="KW-0175">Coiled coil</keyword>
<protein>
    <submittedName>
        <fullName evidence="3">Recombinase family protein</fullName>
    </submittedName>
</protein>
<name>A0A7W2DT84_9ACTN</name>
<dbReference type="Gene3D" id="3.40.50.1390">
    <property type="entry name" value="Resolvase, N-terminal catalytic domain"/>
    <property type="match status" value="1"/>
</dbReference>
<dbReference type="RefSeq" id="WP_191852831.1">
    <property type="nucleotide sequence ID" value="NZ_JACERG010000010.1"/>
</dbReference>